<evidence type="ECO:0000256" key="1">
    <source>
        <dbReference type="ARBA" id="ARBA00022574"/>
    </source>
</evidence>
<accession>A0AAE0TT75</accession>
<dbReference type="AlphaFoldDB" id="A0AAE0TT75"/>
<evidence type="ECO:0000313" key="3">
    <source>
        <dbReference type="EMBL" id="KAK3671704.1"/>
    </source>
</evidence>
<sequence length="423" mass="46932">MNIGNLPGYYWDVEKKKYFKILANHVVPSDTKYSKTNVKNEARATKKRKLVERKEHAKLKQTVRRPVYRNSLLNAAGLDRESGCHSTQDSLYSYRDAAFVDHLTATTEDWPCTVLHYCPEARGGGVVALSDMGRSTIFRTKARKRGVSGSSKSIAAFHSTLTSLDVLSNGAIVGIAQERRCGSNVYIGPSWELEARIGSNGMYMNIGPNGVMDFSIWSAAMNRAEDRIAISSSGNTYCLDLYNDAQAVAYASVPHEGESRDVAWLDHNVIAYGDRELKLWDTRSFGSATRFSRRSSSPITGIFSPNQEGLQLLVSDNRQIELRDTRMTTKGAVLAWPHAHQGPKLQAAVQEGLQCIAAVDISDKVQVYSLRSGRSLGALKPAKIANSTGGLHTSLKWHDVDRDIFLQACRGQSVVTWRWKDQE</sequence>
<evidence type="ECO:0000256" key="2">
    <source>
        <dbReference type="ARBA" id="ARBA00022737"/>
    </source>
</evidence>
<protein>
    <submittedName>
        <fullName evidence="3">Uncharacterized protein</fullName>
    </submittedName>
</protein>
<evidence type="ECO:0000313" key="4">
    <source>
        <dbReference type="Proteomes" id="UP001274830"/>
    </source>
</evidence>
<organism evidence="3 4">
    <name type="scientific">Recurvomyces mirabilis</name>
    <dbReference type="NCBI Taxonomy" id="574656"/>
    <lineage>
        <taxon>Eukaryota</taxon>
        <taxon>Fungi</taxon>
        <taxon>Dikarya</taxon>
        <taxon>Ascomycota</taxon>
        <taxon>Pezizomycotina</taxon>
        <taxon>Dothideomycetes</taxon>
        <taxon>Dothideomycetidae</taxon>
        <taxon>Mycosphaerellales</taxon>
        <taxon>Teratosphaeriaceae</taxon>
        <taxon>Recurvomyces</taxon>
    </lineage>
</organism>
<dbReference type="PANTHER" id="PTHR44472">
    <property type="entry name" value="DDB1- AND CUL4-ASSOCIATED FACTOR 4-RELATED"/>
    <property type="match status" value="1"/>
</dbReference>
<dbReference type="PANTHER" id="PTHR44472:SF1">
    <property type="entry name" value="DDB1 AND CUL4 ASSOCIATED FACTOR 4"/>
    <property type="match status" value="1"/>
</dbReference>
<keyword evidence="1" id="KW-0853">WD repeat</keyword>
<dbReference type="GO" id="GO:0080008">
    <property type="term" value="C:Cul4-RING E3 ubiquitin ligase complex"/>
    <property type="evidence" value="ECO:0007669"/>
    <property type="project" value="TreeGrafter"/>
</dbReference>
<dbReference type="SUPFAM" id="SSF50978">
    <property type="entry name" value="WD40 repeat-like"/>
    <property type="match status" value="1"/>
</dbReference>
<keyword evidence="4" id="KW-1185">Reference proteome</keyword>
<dbReference type="EMBL" id="JAUTXT010000040">
    <property type="protein sequence ID" value="KAK3671704.1"/>
    <property type="molecule type" value="Genomic_DNA"/>
</dbReference>
<keyword evidence="2" id="KW-0677">Repeat</keyword>
<proteinExistence type="predicted"/>
<comment type="caution">
    <text evidence="3">The sequence shown here is derived from an EMBL/GenBank/DDBJ whole genome shotgun (WGS) entry which is preliminary data.</text>
</comment>
<name>A0AAE0TT75_9PEZI</name>
<gene>
    <name evidence="3" type="ORF">LTR78_008437</name>
</gene>
<dbReference type="InterPro" id="IPR036322">
    <property type="entry name" value="WD40_repeat_dom_sf"/>
</dbReference>
<dbReference type="InterPro" id="IPR015943">
    <property type="entry name" value="WD40/YVTN_repeat-like_dom_sf"/>
</dbReference>
<dbReference type="Proteomes" id="UP001274830">
    <property type="component" value="Unassembled WGS sequence"/>
</dbReference>
<reference evidence="3" key="1">
    <citation type="submission" date="2023-07" db="EMBL/GenBank/DDBJ databases">
        <title>Black Yeasts Isolated from many extreme environments.</title>
        <authorList>
            <person name="Coleine C."/>
            <person name="Stajich J.E."/>
            <person name="Selbmann L."/>
        </authorList>
    </citation>
    <scope>NUCLEOTIDE SEQUENCE</scope>
    <source>
        <strain evidence="3">CCFEE 5485</strain>
    </source>
</reference>
<dbReference type="Gene3D" id="2.130.10.10">
    <property type="entry name" value="YVTN repeat-like/Quinoprotein amine dehydrogenase"/>
    <property type="match status" value="1"/>
</dbReference>
<dbReference type="InterPro" id="IPR052254">
    <property type="entry name" value="CUL4-DDB1_E3_ligase_receptor"/>
</dbReference>